<keyword evidence="2" id="KW-1185">Reference proteome</keyword>
<evidence type="ECO:0000313" key="1">
    <source>
        <dbReference type="EMBL" id="CDM37975.1"/>
    </source>
</evidence>
<organism evidence="1 2">
    <name type="scientific">Penicillium roqueforti (strain FM164)</name>
    <dbReference type="NCBI Taxonomy" id="1365484"/>
    <lineage>
        <taxon>Eukaryota</taxon>
        <taxon>Fungi</taxon>
        <taxon>Dikarya</taxon>
        <taxon>Ascomycota</taxon>
        <taxon>Pezizomycotina</taxon>
        <taxon>Eurotiomycetes</taxon>
        <taxon>Eurotiomycetidae</taxon>
        <taxon>Eurotiales</taxon>
        <taxon>Aspergillaceae</taxon>
        <taxon>Penicillium</taxon>
    </lineage>
</organism>
<sequence>MAYTVAPHLEYFTIPLTDFVTARPEFEGFGLGRTFSVMPIPPRASSSPARTDVLHVWLLGGPWRRMRTEHQHNVTRLPGARNAGTPAVKMI</sequence>
<dbReference type="AlphaFoldDB" id="W6QNK8"/>
<proteinExistence type="predicted"/>
<dbReference type="EMBL" id="HG792022">
    <property type="protein sequence ID" value="CDM37975.1"/>
    <property type="molecule type" value="Genomic_DNA"/>
</dbReference>
<protein>
    <submittedName>
        <fullName evidence="1">Uncharacterized protein</fullName>
    </submittedName>
</protein>
<gene>
    <name evidence="1" type="ORF">PROQFM164_S08g000026</name>
</gene>
<dbReference type="STRING" id="1365484.W6QNK8"/>
<dbReference type="OrthoDB" id="276276at2759"/>
<accession>W6QNK8</accession>
<dbReference type="Proteomes" id="UP000030686">
    <property type="component" value="Unassembled WGS sequence"/>
</dbReference>
<evidence type="ECO:0000313" key="2">
    <source>
        <dbReference type="Proteomes" id="UP000030686"/>
    </source>
</evidence>
<name>W6QNK8_PENRF</name>
<reference evidence="1" key="1">
    <citation type="journal article" date="2014" name="Nat. Commun.">
        <title>Multiple recent horizontal transfers of a large genomic region in cheese making fungi.</title>
        <authorList>
            <person name="Cheeseman K."/>
            <person name="Ropars J."/>
            <person name="Renault P."/>
            <person name="Dupont J."/>
            <person name="Gouzy J."/>
            <person name="Branca A."/>
            <person name="Abraham A.L."/>
            <person name="Ceppi M."/>
            <person name="Conseiller E."/>
            <person name="Debuchy R."/>
            <person name="Malagnac F."/>
            <person name="Goarin A."/>
            <person name="Silar P."/>
            <person name="Lacoste S."/>
            <person name="Sallet E."/>
            <person name="Bensimon A."/>
            <person name="Giraud T."/>
            <person name="Brygoo Y."/>
        </authorList>
    </citation>
    <scope>NUCLEOTIDE SEQUENCE [LARGE SCALE GENOMIC DNA]</scope>
    <source>
        <strain evidence="1">FM164</strain>
    </source>
</reference>